<dbReference type="AlphaFoldDB" id="A0A2C9CP10"/>
<dbReference type="PANTHER" id="PTHR48081">
    <property type="entry name" value="AB HYDROLASE SUPERFAMILY PROTEIN C4A8.06C"/>
    <property type="match status" value="1"/>
</dbReference>
<dbReference type="InterPro" id="IPR013094">
    <property type="entry name" value="AB_hydrolase_3"/>
</dbReference>
<evidence type="ECO:0000256" key="1">
    <source>
        <dbReference type="ARBA" id="ARBA00010515"/>
    </source>
</evidence>
<dbReference type="Gene3D" id="3.40.50.1820">
    <property type="entry name" value="alpha/beta hydrolase"/>
    <property type="match status" value="1"/>
</dbReference>
<keyword evidence="2" id="KW-0378">Hydrolase</keyword>
<dbReference type="SUPFAM" id="SSF53474">
    <property type="entry name" value="alpha/beta-Hydrolases"/>
    <property type="match status" value="1"/>
</dbReference>
<dbReference type="InterPro" id="IPR050300">
    <property type="entry name" value="GDXG_lipolytic_enzyme"/>
</dbReference>
<protein>
    <submittedName>
        <fullName evidence="4">Acetyl esterase/lipase</fullName>
    </submittedName>
</protein>
<reference evidence="5" key="1">
    <citation type="submission" date="2017-09" db="EMBL/GenBank/DDBJ databases">
        <authorList>
            <person name="Varghese N."/>
            <person name="Submissions S."/>
        </authorList>
    </citation>
    <scope>NUCLEOTIDE SEQUENCE [LARGE SCALE GENOMIC DNA]</scope>
    <source>
        <strain evidence="5">C7</strain>
    </source>
</reference>
<dbReference type="EMBL" id="OCTN01000001">
    <property type="protein sequence ID" value="SOH92925.1"/>
    <property type="molecule type" value="Genomic_DNA"/>
</dbReference>
<organism evidence="4 5">
    <name type="scientific">Pontivivens marinum</name>
    <dbReference type="NCBI Taxonomy" id="1690039"/>
    <lineage>
        <taxon>Bacteria</taxon>
        <taxon>Pseudomonadati</taxon>
        <taxon>Pseudomonadota</taxon>
        <taxon>Alphaproteobacteria</taxon>
        <taxon>Rhodobacterales</taxon>
        <taxon>Paracoccaceae</taxon>
        <taxon>Pontivivens</taxon>
    </lineage>
</organism>
<dbReference type="PANTHER" id="PTHR48081:SF30">
    <property type="entry name" value="ACETYL-HYDROLASE LIPR-RELATED"/>
    <property type="match status" value="1"/>
</dbReference>
<comment type="similarity">
    <text evidence="1">Belongs to the 'GDXG' lipolytic enzyme family.</text>
</comment>
<gene>
    <name evidence="4" type="ORF">SAMN06273572_101776</name>
</gene>
<evidence type="ECO:0000313" key="4">
    <source>
        <dbReference type="EMBL" id="SOH92925.1"/>
    </source>
</evidence>
<feature type="domain" description="Alpha/beta hydrolase fold-3" evidence="3">
    <location>
        <begin position="77"/>
        <end position="277"/>
    </location>
</feature>
<dbReference type="Pfam" id="PF07859">
    <property type="entry name" value="Abhydrolase_3"/>
    <property type="match status" value="1"/>
</dbReference>
<dbReference type="Proteomes" id="UP000220034">
    <property type="component" value="Unassembled WGS sequence"/>
</dbReference>
<dbReference type="InterPro" id="IPR002168">
    <property type="entry name" value="Lipase_GDXG_HIS_AS"/>
</dbReference>
<dbReference type="InterPro" id="IPR029058">
    <property type="entry name" value="AB_hydrolase_fold"/>
</dbReference>
<evidence type="ECO:0000259" key="3">
    <source>
        <dbReference type="Pfam" id="PF07859"/>
    </source>
</evidence>
<accession>A0A2C9CP10</accession>
<name>A0A2C9CP10_9RHOB</name>
<evidence type="ECO:0000313" key="5">
    <source>
        <dbReference type="Proteomes" id="UP000220034"/>
    </source>
</evidence>
<dbReference type="RefSeq" id="WP_097928473.1">
    <property type="nucleotide sequence ID" value="NZ_OCTN01000001.1"/>
</dbReference>
<evidence type="ECO:0000256" key="2">
    <source>
        <dbReference type="ARBA" id="ARBA00022801"/>
    </source>
</evidence>
<dbReference type="PROSITE" id="PS01173">
    <property type="entry name" value="LIPASE_GDXG_HIS"/>
    <property type="match status" value="1"/>
</dbReference>
<sequence length="309" mass="33801">MSFRLALVNLYFRYIEQPYLARVQDYDLLNERTDRQAARLSEPAGTHVNPVRIPTLTGCLDGVWISNGQARRDKVILLLHGGAYVFGSSRSHRPLAAALAHRTKARVLVPDYRLAPDNPFPAAIDDALACYRHLLEIGHAPQDIALLGDSAGGGLAMALLHLCGTTDLPYPCCAVGFSPWTDLTLSGESHTRNARREVMLPASRVAEARDAYLGTTTPTDPRASPVNGTFDGAPPVLLQASRAEILEDDTRAMAVTLSAQGVDVQVDYWEKTPHCWQHLHAHLPEADEALNAASAFLRYHLDVEPLETA</sequence>
<dbReference type="GO" id="GO:0004806">
    <property type="term" value="F:triacylglycerol lipase activity"/>
    <property type="evidence" value="ECO:0007669"/>
    <property type="project" value="TreeGrafter"/>
</dbReference>
<dbReference type="OrthoDB" id="9806180at2"/>
<keyword evidence="5" id="KW-1185">Reference proteome</keyword>
<proteinExistence type="inferred from homology"/>